<keyword evidence="1" id="KW-0732">Signal</keyword>
<organism evidence="2 3">
    <name type="scientific">Microbulbifer taiwanensis</name>
    <dbReference type="NCBI Taxonomy" id="986746"/>
    <lineage>
        <taxon>Bacteria</taxon>
        <taxon>Pseudomonadati</taxon>
        <taxon>Pseudomonadota</taxon>
        <taxon>Gammaproteobacteria</taxon>
        <taxon>Cellvibrionales</taxon>
        <taxon>Microbulbiferaceae</taxon>
        <taxon>Microbulbifer</taxon>
    </lineage>
</organism>
<evidence type="ECO:0000313" key="3">
    <source>
        <dbReference type="Proteomes" id="UP001596425"/>
    </source>
</evidence>
<dbReference type="EMBL" id="JBHSVR010000001">
    <property type="protein sequence ID" value="MFC6635477.1"/>
    <property type="molecule type" value="Genomic_DNA"/>
</dbReference>
<dbReference type="Gene3D" id="2.40.50.120">
    <property type="match status" value="1"/>
</dbReference>
<keyword evidence="3" id="KW-1185">Reference proteome</keyword>
<name>A0ABW1YTN7_9GAMM</name>
<feature type="signal peptide" evidence="1">
    <location>
        <begin position="1"/>
        <end position="19"/>
    </location>
</feature>
<feature type="chain" id="PRO_5046321718" evidence="1">
    <location>
        <begin position="20"/>
        <end position="154"/>
    </location>
</feature>
<protein>
    <submittedName>
        <fullName evidence="2">Uncharacterized protein</fullName>
    </submittedName>
</protein>
<accession>A0ABW1YTN7</accession>
<comment type="caution">
    <text evidence="2">The sequence shown here is derived from an EMBL/GenBank/DDBJ whole genome shotgun (WGS) entry which is preliminary data.</text>
</comment>
<dbReference type="SUPFAM" id="SSF50242">
    <property type="entry name" value="TIMP-like"/>
    <property type="match status" value="1"/>
</dbReference>
<sequence>MKNIIFLLFLQLMAVKAYSCSCAFGSGELEDQVKQAFENASAVVLAKVESIEKLEPYEYQVEIGSSKKETSYNRHKTHFSEIKSWKGEHGKQFYTDIVVACCMCGFHFEEGKEYLLYLYGPNEEGYFSTSVCSRTTRLTDEANQEIEVLNDLLK</sequence>
<dbReference type="InterPro" id="IPR008993">
    <property type="entry name" value="TIMP-like_OB-fold"/>
</dbReference>
<evidence type="ECO:0000313" key="2">
    <source>
        <dbReference type="EMBL" id="MFC6635477.1"/>
    </source>
</evidence>
<proteinExistence type="predicted"/>
<gene>
    <name evidence="2" type="ORF">ACFQBM_19555</name>
</gene>
<reference evidence="3" key="1">
    <citation type="journal article" date="2019" name="Int. J. Syst. Evol. Microbiol.">
        <title>The Global Catalogue of Microorganisms (GCM) 10K type strain sequencing project: providing services to taxonomists for standard genome sequencing and annotation.</title>
        <authorList>
            <consortium name="The Broad Institute Genomics Platform"/>
            <consortium name="The Broad Institute Genome Sequencing Center for Infectious Disease"/>
            <person name="Wu L."/>
            <person name="Ma J."/>
        </authorList>
    </citation>
    <scope>NUCLEOTIDE SEQUENCE [LARGE SCALE GENOMIC DNA]</scope>
    <source>
        <strain evidence="3">CGMCC 1.13718</strain>
    </source>
</reference>
<evidence type="ECO:0000256" key="1">
    <source>
        <dbReference type="SAM" id="SignalP"/>
    </source>
</evidence>
<dbReference type="Proteomes" id="UP001596425">
    <property type="component" value="Unassembled WGS sequence"/>
</dbReference>
<dbReference type="RefSeq" id="WP_193193587.1">
    <property type="nucleotide sequence ID" value="NZ_JACZFR010000048.1"/>
</dbReference>